<keyword evidence="3" id="KW-1185">Reference proteome</keyword>
<proteinExistence type="predicted"/>
<dbReference type="Gene3D" id="3.80.10.10">
    <property type="entry name" value="Ribonuclease Inhibitor"/>
    <property type="match status" value="1"/>
</dbReference>
<comment type="caution">
    <text evidence="2">The sequence shown here is derived from an EMBL/GenBank/DDBJ whole genome shotgun (WGS) entry which is preliminary data.</text>
</comment>
<dbReference type="AlphaFoldDB" id="A0A835YEN2"/>
<name>A0A835YEN2_9CHLO</name>
<evidence type="ECO:0000256" key="1">
    <source>
        <dbReference type="ARBA" id="ARBA00004430"/>
    </source>
</evidence>
<protein>
    <submittedName>
        <fullName evidence="2">Uncharacterized protein</fullName>
    </submittedName>
</protein>
<dbReference type="GO" id="GO:0005930">
    <property type="term" value="C:axoneme"/>
    <property type="evidence" value="ECO:0007669"/>
    <property type="project" value="UniProtKB-SubCell"/>
</dbReference>
<comment type="subcellular location">
    <subcellularLocation>
        <location evidence="1">Cytoplasm</location>
        <location evidence="1">Cytoskeleton</location>
        <location evidence="1">Cilium axoneme</location>
    </subcellularLocation>
</comment>
<dbReference type="Proteomes" id="UP000612055">
    <property type="component" value="Unassembled WGS sequence"/>
</dbReference>
<reference evidence="2" key="1">
    <citation type="journal article" date="2020" name="bioRxiv">
        <title>Comparative genomics of Chlamydomonas.</title>
        <authorList>
            <person name="Craig R.J."/>
            <person name="Hasan A.R."/>
            <person name="Ness R.W."/>
            <person name="Keightley P.D."/>
        </authorList>
    </citation>
    <scope>NUCLEOTIDE SEQUENCE</scope>
    <source>
        <strain evidence="2">CCAP 11/70</strain>
    </source>
</reference>
<accession>A0A835YEN2</accession>
<evidence type="ECO:0000313" key="2">
    <source>
        <dbReference type="EMBL" id="KAG2501166.1"/>
    </source>
</evidence>
<dbReference type="OrthoDB" id="550061at2759"/>
<evidence type="ECO:0000313" key="3">
    <source>
        <dbReference type="Proteomes" id="UP000612055"/>
    </source>
</evidence>
<organism evidence="2 3">
    <name type="scientific">Edaphochlamys debaryana</name>
    <dbReference type="NCBI Taxonomy" id="47281"/>
    <lineage>
        <taxon>Eukaryota</taxon>
        <taxon>Viridiplantae</taxon>
        <taxon>Chlorophyta</taxon>
        <taxon>core chlorophytes</taxon>
        <taxon>Chlorophyceae</taxon>
        <taxon>CS clade</taxon>
        <taxon>Chlamydomonadales</taxon>
        <taxon>Chlamydomonadales incertae sedis</taxon>
        <taxon>Edaphochlamys</taxon>
    </lineage>
</organism>
<dbReference type="EMBL" id="JAEHOE010000002">
    <property type="protein sequence ID" value="KAG2501166.1"/>
    <property type="molecule type" value="Genomic_DNA"/>
</dbReference>
<dbReference type="InterPro" id="IPR032675">
    <property type="entry name" value="LRR_dom_sf"/>
</dbReference>
<gene>
    <name evidence="2" type="ORF">HYH03_000981</name>
</gene>
<sequence length="616" mass="66795">MSRRGGMSYRSSARDATLQDVVWALSVDAADQLYRELKQQQCLAAARLTCSSLRRLIDGSVQELVVRERAPVRAPPSLARWPRCTAIVLAPSPERPEDEAEDEVFLHAPFVGQPESLRRRITSVRLKLQSPAAFRAGPAVCTLASYLPGLRQLDISGLSEHGIQSAASDAVLARLALSALRSLESLAVPFVEMLNGIEVLAGSLRRLSAGRWSAPNRGFLEPQAEGSALGPRVIESIAQLSRLEALCLCSLQGRPSGVPGTGLPALLNRLPPSLRLLELRHCSWEPLRHRFSLAATWEGGDGGGRAERMDLELSDSQLAHARSSFLEELVIPWAASQPPIRRLCLCWTLGRAPVEPLLQLLALGEEVEVQNLTLSRAFDLDAMPSSRELWRRARGVRLSVLRDWPLAARETDVLPLPRRPRPSDPTQQLPFQLPSPEEVWDMAVTIALAAIDAPRLPEEAPPQVDLWEPDPVLLLRRPAAAPSSVAAERGTLRQWLSQLFTQAGAADELDLLQMAALPADGGAVVSRGWDCEAVARIATEEGGAAREVRSPLVAWGLVTALQSLWAQAVAVGSVRPLRDAGGGSTAAAATGEDMVESLLRWALAVERHMAHLAGQD</sequence>